<sequence>MSSTSQMTDFSDLFTSLQQAVRVQSGVTATENQAKAMINDALQDMHIGFREGMAWAERVGELVTQPQYTTGTLSVDQGSTTLTGASTLWDTANAFSVKNMRAGGKIVIDGGVEVYEIASVSGDTAAVLTATYIKSDASAVSYVYFEDEYALDSDFLRPVSFNSFDINDEVSLIGRNEFRLHYPRNKTTGKPMVATIVDRDFSGDTTPVRKVKFWKPPDQAYLFRYPFITNKLAV</sequence>
<protein>
    <submittedName>
        <fullName evidence="1">Uncharacterized protein</fullName>
    </submittedName>
</protein>
<accession>A0A0F9H455</accession>
<proteinExistence type="predicted"/>
<dbReference type="AlphaFoldDB" id="A0A0F9H455"/>
<evidence type="ECO:0000313" key="1">
    <source>
        <dbReference type="EMBL" id="KKL97746.1"/>
    </source>
</evidence>
<comment type="caution">
    <text evidence="1">The sequence shown here is derived from an EMBL/GenBank/DDBJ whole genome shotgun (WGS) entry which is preliminary data.</text>
</comment>
<gene>
    <name evidence="1" type="ORF">LCGC14_1831290</name>
</gene>
<organism evidence="1">
    <name type="scientific">marine sediment metagenome</name>
    <dbReference type="NCBI Taxonomy" id="412755"/>
    <lineage>
        <taxon>unclassified sequences</taxon>
        <taxon>metagenomes</taxon>
        <taxon>ecological metagenomes</taxon>
    </lineage>
</organism>
<reference evidence="1" key="1">
    <citation type="journal article" date="2015" name="Nature">
        <title>Complex archaea that bridge the gap between prokaryotes and eukaryotes.</title>
        <authorList>
            <person name="Spang A."/>
            <person name="Saw J.H."/>
            <person name="Jorgensen S.L."/>
            <person name="Zaremba-Niedzwiedzka K."/>
            <person name="Martijn J."/>
            <person name="Lind A.E."/>
            <person name="van Eijk R."/>
            <person name="Schleper C."/>
            <person name="Guy L."/>
            <person name="Ettema T.J."/>
        </authorList>
    </citation>
    <scope>NUCLEOTIDE SEQUENCE</scope>
</reference>
<name>A0A0F9H455_9ZZZZ</name>
<feature type="non-terminal residue" evidence="1">
    <location>
        <position position="234"/>
    </location>
</feature>
<dbReference type="EMBL" id="LAZR01018092">
    <property type="protein sequence ID" value="KKL97746.1"/>
    <property type="molecule type" value="Genomic_DNA"/>
</dbReference>